<keyword evidence="2" id="KW-1185">Reference proteome</keyword>
<sequence>MDGASERAPTAPVPATEQAPSVLVPTTEDAPYVPASATKEAPYVPVSATEDAPSVPVPTTEQARKRKNADADNTTEPKRRRLSRNQTNPVEETQKDIEEREEAKRNRGREPHGSPRVWAEKRAALSDSLPYFRIHQGSLQTQNMVPKGMLIDSEVGPRDYFGSQVIITSIGGGRVRDESTGKMTRETDQNDQKGDCKALLGHIGKTIPVIAGAGHSKYPVNPPHYYCVLGHFQITDIWAEKSKNSHNKDVKFHMIRLEKVDLKTRSWFAPKGVSPEVAGEFLPGEYACEKQTCDSCRAESKTKFTHGWTCLHKKCEKFFKFGDSDVKFNDLRYNDNFLRERTQYSEVPEDNPEEVCPIVPGLPQQDDDSLGCEALFKRGIVCPKCGCCSNRIKWQGWYCLNDSCDFELLMPIKLVTPEKITLQHEDAMLKFKAWRDPEIIHEEVVIGLYKVHIYLIPVIPDDGKEKVFIGSIIHFEALSYSEGSSDPEASDNLITRTGGFNDLYEEMQTQDIKLERRGAKNANHRIEELTSHFSANFGAPYKFGVVVKDSVAFANAPKPVMETLLRLTWAGGFGVKETHVKLKQNHPTVEHKIPEDFKPFNEELVLGYFENSKIGAHDDGEKELGPTVASLSLGAPSVMSWHPKKPKGLQAEDKAKYKPALSILLKHGDMMVMHGELIQKYYNHSVTPMGLHRFAMTCRHIKEESILDPEQRKRSVADGKIPDEWAAREYNGTKDKFVHRGTDVEAPLPGTPA</sequence>
<dbReference type="Proteomes" id="UP001497680">
    <property type="component" value="Unassembled WGS sequence"/>
</dbReference>
<accession>A0ACC0D6V4</accession>
<gene>
    <name evidence="1" type="ORF">F4821DRAFT_277204</name>
</gene>
<reference evidence="1 2" key="1">
    <citation type="journal article" date="2022" name="New Phytol.">
        <title>Ecological generalism drives hyperdiversity of secondary metabolite gene clusters in xylarialean endophytes.</title>
        <authorList>
            <person name="Franco M.E.E."/>
            <person name="Wisecaver J.H."/>
            <person name="Arnold A.E."/>
            <person name="Ju Y.M."/>
            <person name="Slot J.C."/>
            <person name="Ahrendt S."/>
            <person name="Moore L.P."/>
            <person name="Eastman K.E."/>
            <person name="Scott K."/>
            <person name="Konkel Z."/>
            <person name="Mondo S.J."/>
            <person name="Kuo A."/>
            <person name="Hayes R.D."/>
            <person name="Haridas S."/>
            <person name="Andreopoulos B."/>
            <person name="Riley R."/>
            <person name="LaButti K."/>
            <person name="Pangilinan J."/>
            <person name="Lipzen A."/>
            <person name="Amirebrahimi M."/>
            <person name="Yan J."/>
            <person name="Adam C."/>
            <person name="Keymanesh K."/>
            <person name="Ng V."/>
            <person name="Louie K."/>
            <person name="Northen T."/>
            <person name="Drula E."/>
            <person name="Henrissat B."/>
            <person name="Hsieh H.M."/>
            <person name="Youens-Clark K."/>
            <person name="Lutzoni F."/>
            <person name="Miadlikowska J."/>
            <person name="Eastwood D.C."/>
            <person name="Hamelin R.C."/>
            <person name="Grigoriev I.V."/>
            <person name="U'Ren J.M."/>
        </authorList>
    </citation>
    <scope>NUCLEOTIDE SEQUENCE [LARGE SCALE GENOMIC DNA]</scope>
    <source>
        <strain evidence="1 2">ER1909</strain>
    </source>
</reference>
<evidence type="ECO:0000313" key="1">
    <source>
        <dbReference type="EMBL" id="KAI6088483.1"/>
    </source>
</evidence>
<organism evidence="1 2">
    <name type="scientific">Hypoxylon rubiginosum</name>
    <dbReference type="NCBI Taxonomy" id="110542"/>
    <lineage>
        <taxon>Eukaryota</taxon>
        <taxon>Fungi</taxon>
        <taxon>Dikarya</taxon>
        <taxon>Ascomycota</taxon>
        <taxon>Pezizomycotina</taxon>
        <taxon>Sordariomycetes</taxon>
        <taxon>Xylariomycetidae</taxon>
        <taxon>Xylariales</taxon>
        <taxon>Hypoxylaceae</taxon>
        <taxon>Hypoxylon</taxon>
    </lineage>
</organism>
<protein>
    <submittedName>
        <fullName evidence="1">Uncharacterized protein</fullName>
    </submittedName>
</protein>
<evidence type="ECO:0000313" key="2">
    <source>
        <dbReference type="Proteomes" id="UP001497680"/>
    </source>
</evidence>
<dbReference type="EMBL" id="MU394301">
    <property type="protein sequence ID" value="KAI6088483.1"/>
    <property type="molecule type" value="Genomic_DNA"/>
</dbReference>
<comment type="caution">
    <text evidence="1">The sequence shown here is derived from an EMBL/GenBank/DDBJ whole genome shotgun (WGS) entry which is preliminary data.</text>
</comment>
<proteinExistence type="predicted"/>
<name>A0ACC0D6V4_9PEZI</name>